<dbReference type="CDD" id="cd00082">
    <property type="entry name" value="HisKA"/>
    <property type="match status" value="1"/>
</dbReference>
<feature type="transmembrane region" description="Helical" evidence="8">
    <location>
        <begin position="12"/>
        <end position="34"/>
    </location>
</feature>
<keyword evidence="5 8" id="KW-0812">Transmembrane</keyword>
<dbReference type="SMART" id="SM00388">
    <property type="entry name" value="HisKA"/>
    <property type="match status" value="1"/>
</dbReference>
<dbReference type="PANTHER" id="PTHR45436:SF5">
    <property type="entry name" value="SENSOR HISTIDINE KINASE TRCS"/>
    <property type="match status" value="1"/>
</dbReference>
<dbReference type="InterPro" id="IPR003594">
    <property type="entry name" value="HATPase_dom"/>
</dbReference>
<evidence type="ECO:0000313" key="10">
    <source>
        <dbReference type="EMBL" id="QWZ07956.1"/>
    </source>
</evidence>
<dbReference type="Pfam" id="PF02518">
    <property type="entry name" value="HATPase_c"/>
    <property type="match status" value="1"/>
</dbReference>
<dbReference type="GO" id="GO:0005886">
    <property type="term" value="C:plasma membrane"/>
    <property type="evidence" value="ECO:0007669"/>
    <property type="project" value="TreeGrafter"/>
</dbReference>
<dbReference type="SMART" id="SM00387">
    <property type="entry name" value="HATPase_c"/>
    <property type="match status" value="1"/>
</dbReference>
<dbReference type="GO" id="GO:0000155">
    <property type="term" value="F:phosphorelay sensor kinase activity"/>
    <property type="evidence" value="ECO:0007669"/>
    <property type="project" value="InterPro"/>
</dbReference>
<evidence type="ECO:0000256" key="1">
    <source>
        <dbReference type="ARBA" id="ARBA00000085"/>
    </source>
</evidence>
<dbReference type="RefSeq" id="WP_216939466.1">
    <property type="nucleotide sequence ID" value="NZ_CP077062.1"/>
</dbReference>
<keyword evidence="7 8" id="KW-1133">Transmembrane helix</keyword>
<dbReference type="EMBL" id="CP077062">
    <property type="protein sequence ID" value="QWZ07956.1"/>
    <property type="molecule type" value="Genomic_DNA"/>
</dbReference>
<accession>A0A975XZZ9</accession>
<organism evidence="10 11">
    <name type="scientific">Nocardioides panacis</name>
    <dbReference type="NCBI Taxonomy" id="2849501"/>
    <lineage>
        <taxon>Bacteria</taxon>
        <taxon>Bacillati</taxon>
        <taxon>Actinomycetota</taxon>
        <taxon>Actinomycetes</taxon>
        <taxon>Propionibacteriales</taxon>
        <taxon>Nocardioidaceae</taxon>
        <taxon>Nocardioides</taxon>
    </lineage>
</organism>
<dbReference type="EC" id="2.7.13.3" evidence="2"/>
<keyword evidence="11" id="KW-1185">Reference proteome</keyword>
<evidence type="ECO:0000259" key="9">
    <source>
        <dbReference type="PROSITE" id="PS50109"/>
    </source>
</evidence>
<evidence type="ECO:0000256" key="4">
    <source>
        <dbReference type="ARBA" id="ARBA00022679"/>
    </source>
</evidence>
<keyword evidence="3" id="KW-0597">Phosphoprotein</keyword>
<reference evidence="10" key="1">
    <citation type="submission" date="2021-06" db="EMBL/GenBank/DDBJ databases">
        <title>Complete genome sequence of Nocardioides sp. G188.</title>
        <authorList>
            <person name="Im W.-T."/>
        </authorList>
    </citation>
    <scope>NUCLEOTIDE SEQUENCE</scope>
    <source>
        <strain evidence="10">G188</strain>
    </source>
</reference>
<dbReference type="PROSITE" id="PS50109">
    <property type="entry name" value="HIS_KIN"/>
    <property type="match status" value="1"/>
</dbReference>
<gene>
    <name evidence="10" type="ORF">KRR39_21750</name>
</gene>
<dbReference type="InterPro" id="IPR003661">
    <property type="entry name" value="HisK_dim/P_dom"/>
</dbReference>
<proteinExistence type="predicted"/>
<evidence type="ECO:0000256" key="5">
    <source>
        <dbReference type="ARBA" id="ARBA00022692"/>
    </source>
</evidence>
<dbReference type="Proteomes" id="UP000683575">
    <property type="component" value="Chromosome"/>
</dbReference>
<evidence type="ECO:0000256" key="6">
    <source>
        <dbReference type="ARBA" id="ARBA00022777"/>
    </source>
</evidence>
<keyword evidence="4" id="KW-0808">Transferase</keyword>
<evidence type="ECO:0000256" key="8">
    <source>
        <dbReference type="SAM" id="Phobius"/>
    </source>
</evidence>
<dbReference type="InterPro" id="IPR005467">
    <property type="entry name" value="His_kinase_dom"/>
</dbReference>
<evidence type="ECO:0000256" key="7">
    <source>
        <dbReference type="ARBA" id="ARBA00022989"/>
    </source>
</evidence>
<evidence type="ECO:0000313" key="11">
    <source>
        <dbReference type="Proteomes" id="UP000683575"/>
    </source>
</evidence>
<comment type="catalytic activity">
    <reaction evidence="1">
        <text>ATP + protein L-histidine = ADP + protein N-phospho-L-histidine.</text>
        <dbReference type="EC" id="2.7.13.3"/>
    </reaction>
</comment>
<protein>
    <recommendedName>
        <fullName evidence="2">histidine kinase</fullName>
        <ecNumber evidence="2">2.7.13.3</ecNumber>
    </recommendedName>
</protein>
<feature type="domain" description="Histidine kinase" evidence="9">
    <location>
        <begin position="181"/>
        <end position="397"/>
    </location>
</feature>
<dbReference type="PANTHER" id="PTHR45436">
    <property type="entry name" value="SENSOR HISTIDINE KINASE YKOH"/>
    <property type="match status" value="1"/>
</dbReference>
<dbReference type="KEGG" id="nps:KRR39_21750"/>
<dbReference type="CDD" id="cd00075">
    <property type="entry name" value="HATPase"/>
    <property type="match status" value="1"/>
</dbReference>
<dbReference type="Pfam" id="PF00512">
    <property type="entry name" value="HisKA"/>
    <property type="match status" value="1"/>
</dbReference>
<dbReference type="AlphaFoldDB" id="A0A975XZZ9"/>
<sequence length="398" mass="42165">MTDLRRTSVRLGVQTGLLVVGVLVVVGVLLFTIYERSADQAAAEALHATTANVDAPVEAPPDVHVVVVTPSGRTQSAGMPAGFPDEDAIAAVRRDGRVRQEEVSAHGREYTVRTAKVGSRVTQAVLDRHEIDEQRRRILTSLLIAGGVGVLLAALVAAFLARRAMTPLTQSLEMQRRFVADASHELRTPLTLLSTRLQMVARRARQPGSRLTGDDLDGVLADTGRLTDILDDLLIAADTRNDADRSDTDLASLVRECVEAASGAADAAAVHLGCEADRPVVVDGVEPALRRAVTALVDNALDHAASRVDVRVEAVGRTARLVVRDDGPGIAADVRPRVFERFTSARTVEQAGSRRHYGIGLALVADVAAAHGGTVAAGNRTDGVTGAELTLTLPVRSR</sequence>
<evidence type="ECO:0000256" key="3">
    <source>
        <dbReference type="ARBA" id="ARBA00022553"/>
    </source>
</evidence>
<name>A0A975XZZ9_9ACTN</name>
<keyword evidence="6 10" id="KW-0418">Kinase</keyword>
<feature type="transmembrane region" description="Helical" evidence="8">
    <location>
        <begin position="138"/>
        <end position="161"/>
    </location>
</feature>
<keyword evidence="8" id="KW-0472">Membrane</keyword>
<evidence type="ECO:0000256" key="2">
    <source>
        <dbReference type="ARBA" id="ARBA00012438"/>
    </source>
</evidence>
<dbReference type="InterPro" id="IPR050428">
    <property type="entry name" value="TCS_sensor_his_kinase"/>
</dbReference>